<dbReference type="HAMAP" id="MF_02093">
    <property type="entry name" value="Beta_carotene_diox"/>
    <property type="match status" value="1"/>
</dbReference>
<evidence type="ECO:0000313" key="3">
    <source>
        <dbReference type="Proteomes" id="UP001566476"/>
    </source>
</evidence>
<sequence length="376" mass="37976">MSAHQGPAQRLPVPTRAWRGVLDTPVAVAVATVAAAVLVTAGRSAPGTAVDVLTGPGASAGPAGAALLLASLLVGLPHGAVDLLRPEVLDPGATPRSRRLATAAYLGCALTALGCWLLAPLPALLALLALAAVHFGAADDVTARWRARGTGPLPPTLRVLQALAAGTVPVAVPLGLHGQAVEGVLDGLSGGHAPVVEAFARAGTVVALTAAAATCVLALVRARWATAGETAALTALFTLVTPLLAFAVYFGLWHSWRQVTRMVATDALREAVGPPVALRRFCRSAALPTALTVVAGAVAVPAGGRSVLVVGLALVLCLTVPHSVVVARTDRGLRWTEPPAAVHGPVSGSRWVRSRWITAGAGAVRPAKSARGPDEL</sequence>
<keyword evidence="1" id="KW-0479">Metal-binding</keyword>
<dbReference type="RefSeq" id="WP_370719293.1">
    <property type="nucleotide sequence ID" value="NZ_JBGGTQ010000005.1"/>
</dbReference>
<gene>
    <name evidence="2" type="ORF">AB2L28_12625</name>
</gene>
<keyword evidence="1" id="KW-0560">Oxidoreductase</keyword>
<feature type="transmembrane region" description="Helical" evidence="1">
    <location>
        <begin position="232"/>
        <end position="252"/>
    </location>
</feature>
<feature type="transmembrane region" description="Helical" evidence="1">
    <location>
        <begin position="307"/>
        <end position="327"/>
    </location>
</feature>
<comment type="catalytic activity">
    <reaction evidence="1">
        <text>all-trans-beta-carotene + O2 = 2 all-trans-retinal</text>
        <dbReference type="Rhea" id="RHEA:32887"/>
        <dbReference type="ChEBI" id="CHEBI:15379"/>
        <dbReference type="ChEBI" id="CHEBI:17579"/>
        <dbReference type="ChEBI" id="CHEBI:17898"/>
        <dbReference type="EC" id="1.13.11.63"/>
    </reaction>
</comment>
<keyword evidence="1" id="KW-0472">Membrane</keyword>
<comment type="caution">
    <text evidence="1">Lacks conserved residue(s) required for the propagation of feature annotation.</text>
</comment>
<dbReference type="EMBL" id="JBGGTQ010000005">
    <property type="protein sequence ID" value="MEZ0493078.1"/>
    <property type="molecule type" value="Genomic_DNA"/>
</dbReference>
<evidence type="ECO:0000256" key="1">
    <source>
        <dbReference type="HAMAP-Rule" id="MF_02093"/>
    </source>
</evidence>
<evidence type="ECO:0000313" key="2">
    <source>
        <dbReference type="EMBL" id="MEZ0493078.1"/>
    </source>
</evidence>
<feature type="transmembrane region" description="Helical" evidence="1">
    <location>
        <begin position="21"/>
        <end position="41"/>
    </location>
</feature>
<organism evidence="2 3">
    <name type="scientific">Kineococcus mangrovi</name>
    <dbReference type="NCBI Taxonomy" id="1660183"/>
    <lineage>
        <taxon>Bacteria</taxon>
        <taxon>Bacillati</taxon>
        <taxon>Actinomycetota</taxon>
        <taxon>Actinomycetes</taxon>
        <taxon>Kineosporiales</taxon>
        <taxon>Kineosporiaceae</taxon>
        <taxon>Kineococcus</taxon>
    </lineage>
</organism>
<keyword evidence="1" id="KW-0223">Dioxygenase</keyword>
<reference evidence="2 3" key="1">
    <citation type="submission" date="2024-07" db="EMBL/GenBank/DDBJ databases">
        <authorList>
            <person name="Thanompreechachai J."/>
            <person name="Duangmal K."/>
        </authorList>
    </citation>
    <scope>NUCLEOTIDE SEQUENCE [LARGE SCALE GENOMIC DNA]</scope>
    <source>
        <strain evidence="2 3">TBRC 1896</strain>
    </source>
</reference>
<accession>A0ABV4I5U2</accession>
<dbReference type="Proteomes" id="UP001566476">
    <property type="component" value="Unassembled WGS sequence"/>
</dbReference>
<comment type="caution">
    <text evidence="2">The sequence shown here is derived from an EMBL/GenBank/DDBJ whole genome shotgun (WGS) entry which is preliminary data.</text>
</comment>
<feature type="transmembrane region" description="Helical" evidence="1">
    <location>
        <begin position="198"/>
        <end position="220"/>
    </location>
</feature>
<protein>
    <recommendedName>
        <fullName evidence="1">Probable beta-carotene 15,15'-dioxygenase</fullName>
        <ecNumber evidence="1">1.13.11.63</ecNumber>
    </recommendedName>
</protein>
<feature type="transmembrane region" description="Helical" evidence="1">
    <location>
        <begin position="61"/>
        <end position="80"/>
    </location>
</feature>
<dbReference type="EC" id="1.13.11.63" evidence="1"/>
<keyword evidence="3" id="KW-1185">Reference proteome</keyword>
<comment type="function">
    <text evidence="1">Catalyzes the cleavage of beta-carotene at its central double bond (15,15') to yield two molecules of all-trans-retinal.</text>
</comment>
<dbReference type="NCBIfam" id="TIGR03753">
    <property type="entry name" value="blh_monoox"/>
    <property type="match status" value="1"/>
</dbReference>
<proteinExistence type="inferred from homology"/>
<dbReference type="InterPro" id="IPR022270">
    <property type="entry name" value="Blh_diox"/>
</dbReference>
<comment type="subcellular location">
    <subcellularLocation>
        <location evidence="1">Cell membrane</location>
        <topology evidence="1">Multi-pass membrane protein</topology>
    </subcellularLocation>
</comment>
<comment type="cofactor">
    <cofactor evidence="1">
        <name>Fe(2+)</name>
        <dbReference type="ChEBI" id="CHEBI:29033"/>
    </cofactor>
</comment>
<keyword evidence="1" id="KW-0408">Iron</keyword>
<feature type="transmembrane region" description="Helical" evidence="1">
    <location>
        <begin position="125"/>
        <end position="145"/>
    </location>
</feature>
<dbReference type="Pfam" id="PF15461">
    <property type="entry name" value="BCD"/>
    <property type="match status" value="1"/>
</dbReference>
<keyword evidence="1" id="KW-1133">Transmembrane helix</keyword>
<keyword evidence="1" id="KW-1003">Cell membrane</keyword>
<name>A0ABV4I5U2_9ACTN</name>
<comment type="similarity">
    <text evidence="1">Belongs to the Brp/Blh beta-carotene diooxygenase family.</text>
</comment>
<keyword evidence="1" id="KW-0812">Transmembrane</keyword>